<reference evidence="2" key="1">
    <citation type="submission" date="2022-06" db="EMBL/GenBank/DDBJ databases">
        <authorList>
            <person name="Berger JAMES D."/>
            <person name="Berger JAMES D."/>
        </authorList>
    </citation>
    <scope>NUCLEOTIDE SEQUENCE [LARGE SCALE GENOMIC DNA]</scope>
</reference>
<dbReference type="WBParaSite" id="TREG1_11160.1">
    <property type="protein sequence ID" value="TREG1_11160.1"/>
    <property type="gene ID" value="TREG1_11160"/>
</dbReference>
<evidence type="ECO:0000256" key="1">
    <source>
        <dbReference type="SAM" id="MobiDB-lite"/>
    </source>
</evidence>
<reference evidence="3" key="2">
    <citation type="submission" date="2023-11" db="UniProtKB">
        <authorList>
            <consortium name="WormBaseParasite"/>
        </authorList>
    </citation>
    <scope>IDENTIFICATION</scope>
</reference>
<evidence type="ECO:0000313" key="3">
    <source>
        <dbReference type="WBParaSite" id="TREG1_11160.1"/>
    </source>
</evidence>
<name>A0AA85IPP6_TRIRE</name>
<sequence length="91" mass="10185">MADGGSSSFDAVAHIAKLYEEICSIRQEMNSRSRGRSPSSSRSSRPLSRASSKRRQSRSNQPGVCWYHRRYGAKAQKCTRPCTFDVQQSGN</sequence>
<proteinExistence type="predicted"/>
<feature type="region of interest" description="Disordered" evidence="1">
    <location>
        <begin position="27"/>
        <end position="63"/>
    </location>
</feature>
<keyword evidence="2" id="KW-1185">Reference proteome</keyword>
<accession>A0AA85IPP6</accession>
<dbReference type="AlphaFoldDB" id="A0AA85IPP6"/>
<evidence type="ECO:0000313" key="2">
    <source>
        <dbReference type="Proteomes" id="UP000050795"/>
    </source>
</evidence>
<protein>
    <submittedName>
        <fullName evidence="3">Uncharacterized protein</fullName>
    </submittedName>
</protein>
<organism evidence="2 3">
    <name type="scientific">Trichobilharzia regenti</name>
    <name type="common">Nasal bird schistosome</name>
    <dbReference type="NCBI Taxonomy" id="157069"/>
    <lineage>
        <taxon>Eukaryota</taxon>
        <taxon>Metazoa</taxon>
        <taxon>Spiralia</taxon>
        <taxon>Lophotrochozoa</taxon>
        <taxon>Platyhelminthes</taxon>
        <taxon>Trematoda</taxon>
        <taxon>Digenea</taxon>
        <taxon>Strigeidida</taxon>
        <taxon>Schistosomatoidea</taxon>
        <taxon>Schistosomatidae</taxon>
        <taxon>Trichobilharzia</taxon>
    </lineage>
</organism>
<feature type="compositionally biased region" description="Low complexity" evidence="1">
    <location>
        <begin position="36"/>
        <end position="50"/>
    </location>
</feature>
<dbReference type="Proteomes" id="UP000050795">
    <property type="component" value="Unassembled WGS sequence"/>
</dbReference>